<dbReference type="InterPro" id="IPR038178">
    <property type="entry name" value="Kringle_sf"/>
</dbReference>
<gene>
    <name evidence="5" type="ORF">DSTB1V02_LOCUS9019</name>
</gene>
<name>A0A7R9A665_9CRUS</name>
<reference evidence="5" key="1">
    <citation type="submission" date="2020-11" db="EMBL/GenBank/DDBJ databases">
        <authorList>
            <person name="Tran Van P."/>
        </authorList>
    </citation>
    <scope>NUCLEOTIDE SEQUENCE</scope>
</reference>
<dbReference type="SMART" id="SM00130">
    <property type="entry name" value="KR"/>
    <property type="match status" value="2"/>
</dbReference>
<dbReference type="Pfam" id="PF00051">
    <property type="entry name" value="Kringle"/>
    <property type="match status" value="2"/>
</dbReference>
<dbReference type="InterPro" id="IPR050759">
    <property type="entry name" value="Serine_protease_kringle"/>
</dbReference>
<dbReference type="InterPro" id="IPR013806">
    <property type="entry name" value="Kringle-like"/>
</dbReference>
<evidence type="ECO:0000313" key="6">
    <source>
        <dbReference type="Proteomes" id="UP000677054"/>
    </source>
</evidence>
<evidence type="ECO:0000256" key="3">
    <source>
        <dbReference type="PROSITE-ProRule" id="PRU00121"/>
    </source>
</evidence>
<feature type="domain" description="Kringle" evidence="4">
    <location>
        <begin position="30"/>
        <end position="94"/>
    </location>
</feature>
<feature type="domain" description="Kringle" evidence="4">
    <location>
        <begin position="120"/>
        <end position="204"/>
    </location>
</feature>
<dbReference type="PROSITE" id="PS00021">
    <property type="entry name" value="KRINGLE_1"/>
    <property type="match status" value="2"/>
</dbReference>
<dbReference type="Gene3D" id="2.40.20.10">
    <property type="entry name" value="Plasminogen Kringle 4"/>
    <property type="match status" value="2"/>
</dbReference>
<dbReference type="PRINTS" id="PR00018">
    <property type="entry name" value="KRINGLE"/>
</dbReference>
<proteinExistence type="predicted"/>
<dbReference type="PANTHER" id="PTHR24261">
    <property type="entry name" value="PLASMINOGEN-RELATED"/>
    <property type="match status" value="1"/>
</dbReference>
<organism evidence="5">
    <name type="scientific">Darwinula stevensoni</name>
    <dbReference type="NCBI Taxonomy" id="69355"/>
    <lineage>
        <taxon>Eukaryota</taxon>
        <taxon>Metazoa</taxon>
        <taxon>Ecdysozoa</taxon>
        <taxon>Arthropoda</taxon>
        <taxon>Crustacea</taxon>
        <taxon>Oligostraca</taxon>
        <taxon>Ostracoda</taxon>
        <taxon>Podocopa</taxon>
        <taxon>Podocopida</taxon>
        <taxon>Darwinulocopina</taxon>
        <taxon>Darwinuloidea</taxon>
        <taxon>Darwinulidae</taxon>
        <taxon>Darwinula</taxon>
    </lineage>
</organism>
<dbReference type="SUPFAM" id="SSF57440">
    <property type="entry name" value="Kringle-like"/>
    <property type="match status" value="2"/>
</dbReference>
<dbReference type="AlphaFoldDB" id="A0A7R9A665"/>
<dbReference type="Proteomes" id="UP000677054">
    <property type="component" value="Unassembled WGS sequence"/>
</dbReference>
<keyword evidence="1 3" id="KW-0420">Kringle</keyword>
<dbReference type="InterPro" id="IPR018056">
    <property type="entry name" value="Kringle_CS"/>
</dbReference>
<protein>
    <recommendedName>
        <fullName evidence="4">Kringle domain-containing protein</fullName>
    </recommendedName>
</protein>
<accession>A0A7R9A665</accession>
<dbReference type="EMBL" id="CAJPEV010002182">
    <property type="protein sequence ID" value="CAG0896027.1"/>
    <property type="molecule type" value="Genomic_DNA"/>
</dbReference>
<sequence length="219" mass="24547">MQSVECKLAKIGDEYVGKMNVVANVEIGPMKCQPWLSRASSEEVSMLSLVTFPDPGVDGGHNYCRNPNRDPDGPWCYTGEATGKGLQYCQVPLCFEAYERSAVDGDPAVGYPECLQTEMGKEYVGTVRKTDTGKSCLNWSSMNSSLEIFRDFLGFDQKITYDGHFRFGKAALHQDFCRNPTLMKRPWCFVTHLGDWEHCEISYCPTNPSEINPAKGQNQ</sequence>
<evidence type="ECO:0000313" key="5">
    <source>
        <dbReference type="EMBL" id="CAD7249220.1"/>
    </source>
</evidence>
<keyword evidence="2" id="KW-1015">Disulfide bond</keyword>
<dbReference type="InterPro" id="IPR000001">
    <property type="entry name" value="Kringle"/>
</dbReference>
<evidence type="ECO:0000259" key="4">
    <source>
        <dbReference type="PROSITE" id="PS50070"/>
    </source>
</evidence>
<evidence type="ECO:0000256" key="1">
    <source>
        <dbReference type="ARBA" id="ARBA00022572"/>
    </source>
</evidence>
<dbReference type="OrthoDB" id="2431000at2759"/>
<keyword evidence="6" id="KW-1185">Reference proteome</keyword>
<dbReference type="EMBL" id="LR901699">
    <property type="protein sequence ID" value="CAD7249220.1"/>
    <property type="molecule type" value="Genomic_DNA"/>
</dbReference>
<dbReference type="PANTHER" id="PTHR24261:SF7">
    <property type="entry name" value="KRINGLE DOMAIN-CONTAINING PROTEIN"/>
    <property type="match status" value="1"/>
</dbReference>
<evidence type="ECO:0000256" key="2">
    <source>
        <dbReference type="ARBA" id="ARBA00023157"/>
    </source>
</evidence>
<dbReference type="PROSITE" id="PS50070">
    <property type="entry name" value="KRINGLE_2"/>
    <property type="match status" value="2"/>
</dbReference>
<comment type="caution">
    <text evidence="3">Lacks conserved residue(s) required for the propagation of feature annotation.</text>
</comment>